<feature type="domain" description="Major facilitator superfamily (MFS) profile" evidence="5">
    <location>
        <begin position="12"/>
        <end position="405"/>
    </location>
</feature>
<evidence type="ECO:0000313" key="7">
    <source>
        <dbReference type="Proteomes" id="UP000265882"/>
    </source>
</evidence>
<feature type="transmembrane region" description="Helical" evidence="4">
    <location>
        <begin position="78"/>
        <end position="96"/>
    </location>
</feature>
<feature type="transmembrane region" description="Helical" evidence="4">
    <location>
        <begin position="263"/>
        <end position="284"/>
    </location>
</feature>
<dbReference type="GO" id="GO:0022857">
    <property type="term" value="F:transmembrane transporter activity"/>
    <property type="evidence" value="ECO:0007669"/>
    <property type="project" value="InterPro"/>
</dbReference>
<dbReference type="Pfam" id="PF07690">
    <property type="entry name" value="MFS_1"/>
    <property type="match status" value="1"/>
</dbReference>
<evidence type="ECO:0000256" key="3">
    <source>
        <dbReference type="ARBA" id="ARBA00023136"/>
    </source>
</evidence>
<keyword evidence="1 4" id="KW-0812">Transmembrane</keyword>
<dbReference type="PANTHER" id="PTHR11360">
    <property type="entry name" value="MONOCARBOXYLATE TRANSPORTER"/>
    <property type="match status" value="1"/>
</dbReference>
<dbReference type="PANTHER" id="PTHR11360:SF284">
    <property type="entry name" value="EG:103B4.3 PROTEIN-RELATED"/>
    <property type="match status" value="1"/>
</dbReference>
<evidence type="ECO:0000259" key="5">
    <source>
        <dbReference type="PROSITE" id="PS50850"/>
    </source>
</evidence>
<feature type="transmembrane region" description="Helical" evidence="4">
    <location>
        <begin position="291"/>
        <end position="310"/>
    </location>
</feature>
<proteinExistence type="predicted"/>
<keyword evidence="3 4" id="KW-0472">Membrane</keyword>
<organism evidence="6 7">
    <name type="scientific">Abyssobacteria bacterium (strain SURF_5)</name>
    <dbReference type="NCBI Taxonomy" id="2093360"/>
    <lineage>
        <taxon>Bacteria</taxon>
        <taxon>Pseudomonadati</taxon>
        <taxon>Candidatus Hydrogenedentota</taxon>
        <taxon>Candidatus Abyssobacteria</taxon>
    </lineage>
</organism>
<dbReference type="PROSITE" id="PS50850">
    <property type="entry name" value="MFS"/>
    <property type="match status" value="1"/>
</dbReference>
<feature type="transmembrane region" description="Helical" evidence="4">
    <location>
        <begin position="235"/>
        <end position="257"/>
    </location>
</feature>
<dbReference type="InterPro" id="IPR020846">
    <property type="entry name" value="MFS_dom"/>
</dbReference>
<feature type="transmembrane region" description="Helical" evidence="4">
    <location>
        <begin position="167"/>
        <end position="186"/>
    </location>
</feature>
<evidence type="ECO:0000256" key="2">
    <source>
        <dbReference type="ARBA" id="ARBA00022989"/>
    </source>
</evidence>
<protein>
    <submittedName>
        <fullName evidence="6">MFS transporter</fullName>
    </submittedName>
</protein>
<comment type="caution">
    <text evidence="6">The sequence shown here is derived from an EMBL/GenBank/DDBJ whole genome shotgun (WGS) entry which is preliminary data.</text>
</comment>
<feature type="transmembrane region" description="Helical" evidence="4">
    <location>
        <begin position="316"/>
        <end position="338"/>
    </location>
</feature>
<dbReference type="SUPFAM" id="SSF103473">
    <property type="entry name" value="MFS general substrate transporter"/>
    <property type="match status" value="1"/>
</dbReference>
<feature type="transmembrane region" description="Helical" evidence="4">
    <location>
        <begin position="137"/>
        <end position="155"/>
    </location>
</feature>
<evidence type="ECO:0000313" key="6">
    <source>
        <dbReference type="EMBL" id="RJP18575.1"/>
    </source>
</evidence>
<dbReference type="Proteomes" id="UP000265882">
    <property type="component" value="Unassembled WGS sequence"/>
</dbReference>
<evidence type="ECO:0000256" key="4">
    <source>
        <dbReference type="SAM" id="Phobius"/>
    </source>
</evidence>
<dbReference type="EMBL" id="QZKU01000099">
    <property type="protein sequence ID" value="RJP18575.1"/>
    <property type="molecule type" value="Genomic_DNA"/>
</dbReference>
<feature type="transmembrane region" description="Helical" evidence="4">
    <location>
        <begin position="12"/>
        <end position="34"/>
    </location>
</feature>
<name>A0A3A4NJ27_ABYX5</name>
<dbReference type="Gene3D" id="1.20.1250.20">
    <property type="entry name" value="MFS general substrate transporter like domains"/>
    <property type="match status" value="2"/>
</dbReference>
<sequence>MKTSSTSNWQILSASFLCMSVAAGIGWFVFPVYMTTIEEELGTSRALISLAVVLWAMVGAAFSPVAGGWIDKYGARRVIVAGTLVQIAGTLLLARITSLWQLYVLFIVAALASTANTTIPVSIVISRRFDSNRGTAMGIAMLGMGVGGLVMPIIANVFLEGYGWRGGYNIFAFILMGLLAPIFLWMRPGQDERLATDGGSPIDTPAGGTTKTLRSLTAAEAVRTRTFWFLGSGDFLIGITFTSVTVHMVAFSTAAGISQAAATTAYGVFLAVNSLGIILFGTAADKIKIKWMMVIAYGAAAVAWIFLFRLPALVPLYVFAIIFGVTGGGRTALWPLALGQCFGVAHLGSVLGWLNIPFMIGNAVGPYMAGYIFDASNSYRLLFLFCIGFSLVAAVFISRMRDERIRQVEQAYLVPESSK</sequence>
<reference evidence="6 7" key="1">
    <citation type="journal article" date="2017" name="ISME J.">
        <title>Energy and carbon metabolisms in a deep terrestrial subsurface fluid microbial community.</title>
        <authorList>
            <person name="Momper L."/>
            <person name="Jungbluth S.P."/>
            <person name="Lee M.D."/>
            <person name="Amend J.P."/>
        </authorList>
    </citation>
    <scope>NUCLEOTIDE SEQUENCE [LARGE SCALE GENOMIC DNA]</scope>
    <source>
        <strain evidence="6">SURF_5</strain>
    </source>
</reference>
<feature type="transmembrane region" description="Helical" evidence="4">
    <location>
        <begin position="350"/>
        <end position="373"/>
    </location>
</feature>
<dbReference type="AlphaFoldDB" id="A0A3A4NJ27"/>
<feature type="transmembrane region" description="Helical" evidence="4">
    <location>
        <begin position="379"/>
        <end position="397"/>
    </location>
</feature>
<dbReference type="InterPro" id="IPR011701">
    <property type="entry name" value="MFS"/>
</dbReference>
<dbReference type="CDD" id="cd17355">
    <property type="entry name" value="MFS_YcxA_like"/>
    <property type="match status" value="1"/>
</dbReference>
<gene>
    <name evidence="6" type="ORF">C4520_14150</name>
</gene>
<dbReference type="InterPro" id="IPR036259">
    <property type="entry name" value="MFS_trans_sf"/>
</dbReference>
<keyword evidence="2 4" id="KW-1133">Transmembrane helix</keyword>
<dbReference type="InterPro" id="IPR050327">
    <property type="entry name" value="Proton-linked_MCT"/>
</dbReference>
<feature type="transmembrane region" description="Helical" evidence="4">
    <location>
        <begin position="102"/>
        <end position="125"/>
    </location>
</feature>
<feature type="transmembrane region" description="Helical" evidence="4">
    <location>
        <begin position="46"/>
        <end position="66"/>
    </location>
</feature>
<evidence type="ECO:0000256" key="1">
    <source>
        <dbReference type="ARBA" id="ARBA00022692"/>
    </source>
</evidence>
<accession>A0A3A4NJ27</accession>